<dbReference type="EMBL" id="WSZM01000307">
    <property type="protein sequence ID" value="KAF4035571.1"/>
    <property type="molecule type" value="Genomic_DNA"/>
</dbReference>
<organism evidence="1 2">
    <name type="scientific">Phytophthora infestans</name>
    <name type="common">Potato late blight agent</name>
    <name type="synonym">Botrytis infestans</name>
    <dbReference type="NCBI Taxonomy" id="4787"/>
    <lineage>
        <taxon>Eukaryota</taxon>
        <taxon>Sar</taxon>
        <taxon>Stramenopiles</taxon>
        <taxon>Oomycota</taxon>
        <taxon>Peronosporomycetes</taxon>
        <taxon>Peronosporales</taxon>
        <taxon>Peronosporaceae</taxon>
        <taxon>Phytophthora</taxon>
    </lineage>
</organism>
<comment type="caution">
    <text evidence="1">The sequence shown here is derived from an EMBL/GenBank/DDBJ whole genome shotgun (WGS) entry which is preliminary data.</text>
</comment>
<dbReference type="Proteomes" id="UP000602510">
    <property type="component" value="Unassembled WGS sequence"/>
</dbReference>
<protein>
    <submittedName>
        <fullName evidence="1">Uncharacterized protein</fullName>
    </submittedName>
</protein>
<proteinExistence type="predicted"/>
<reference evidence="1" key="1">
    <citation type="submission" date="2020-04" db="EMBL/GenBank/DDBJ databases">
        <title>Hybrid Assembly of Korean Phytophthora infestans isolates.</title>
        <authorList>
            <person name="Prokchorchik M."/>
            <person name="Lee Y."/>
            <person name="Seo J."/>
            <person name="Cho J.-H."/>
            <person name="Park Y.-E."/>
            <person name="Jang D.-C."/>
            <person name="Im J.-S."/>
            <person name="Choi J.-G."/>
            <person name="Park H.-J."/>
            <person name="Lee G.-B."/>
            <person name="Lee Y.-G."/>
            <person name="Hong S.-Y."/>
            <person name="Cho K."/>
            <person name="Sohn K.H."/>
        </authorList>
    </citation>
    <scope>NUCLEOTIDE SEQUENCE</scope>
    <source>
        <strain evidence="1">KR_1_A1</strain>
    </source>
</reference>
<accession>A0A833WSP0</accession>
<evidence type="ECO:0000313" key="1">
    <source>
        <dbReference type="EMBL" id="KAF4035571.1"/>
    </source>
</evidence>
<keyword evidence="2" id="KW-1185">Reference proteome</keyword>
<sequence length="375" mass="42786">MKTSNRILQENSALDCDDKKTFSIIASPRPLSPASDLASNEAAFCSRALLAYQHHHWFHLNSCFKVTKRTPDGKVCRMFMPNETCKMTRWTSDNRIELKRHPGNEYINTYVPIVNALFKCNHDIKFLAAGEGPEKANYTIKYTTKHQQDLENPWALNLHAFNKANRVLSNETDTQAAAGRRRIQSMCCTLSNPHEVSAPMACLYVIKGTVMYSSHEFVKLPLPTVSKALFQQDEQLDIVLEGATNQLNFKPSSIWLDYIFRPATLESVDLMTFAKNWCRKKSKRGVSFLKEHPHFGTHTIAGSTSERVVTISHKRLPDVRRSNLPKDELLRYQQSVMALFRLFVVALTLIQIVKPLVHFLSNGGQRKLHQVLEQS</sequence>
<name>A0A833WSP0_PHYIN</name>
<dbReference type="AlphaFoldDB" id="A0A833WSP0"/>
<gene>
    <name evidence="1" type="ORF">GN244_ATG12411</name>
</gene>
<evidence type="ECO:0000313" key="2">
    <source>
        <dbReference type="Proteomes" id="UP000602510"/>
    </source>
</evidence>